<reference evidence="9" key="2">
    <citation type="submission" date="2015-06" db="UniProtKB">
        <authorList>
            <consortium name="EnsemblMetazoa"/>
        </authorList>
    </citation>
    <scope>IDENTIFICATION</scope>
</reference>
<dbReference type="Pfam" id="PF13374">
    <property type="entry name" value="TPR_10"/>
    <property type="match status" value="2"/>
</dbReference>
<protein>
    <submittedName>
        <fullName evidence="9">Uncharacterized protein</fullName>
    </submittedName>
</protein>
<keyword evidence="3" id="KW-0498">Mitosis</keyword>
<dbReference type="EMBL" id="CAEY01000812">
    <property type="status" value="NOT_ANNOTATED_CDS"/>
    <property type="molecule type" value="Genomic_DNA"/>
</dbReference>
<keyword evidence="4" id="KW-0833">Ubl conjugation pathway</keyword>
<evidence type="ECO:0000313" key="10">
    <source>
        <dbReference type="Proteomes" id="UP000015104"/>
    </source>
</evidence>
<dbReference type="GO" id="GO:0051301">
    <property type="term" value="P:cell division"/>
    <property type="evidence" value="ECO:0007669"/>
    <property type="project" value="UniProtKB-KW"/>
</dbReference>
<dbReference type="GO" id="GO:0005737">
    <property type="term" value="C:cytoplasm"/>
    <property type="evidence" value="ECO:0007669"/>
    <property type="project" value="TreeGrafter"/>
</dbReference>
<dbReference type="SUPFAM" id="SSF48452">
    <property type="entry name" value="TPR-like"/>
    <property type="match status" value="2"/>
</dbReference>
<keyword evidence="2" id="KW-0677">Repeat</keyword>
<organism evidence="9 10">
    <name type="scientific">Tetranychus urticae</name>
    <name type="common">Two-spotted spider mite</name>
    <dbReference type="NCBI Taxonomy" id="32264"/>
    <lineage>
        <taxon>Eukaryota</taxon>
        <taxon>Metazoa</taxon>
        <taxon>Ecdysozoa</taxon>
        <taxon>Arthropoda</taxon>
        <taxon>Chelicerata</taxon>
        <taxon>Arachnida</taxon>
        <taxon>Acari</taxon>
        <taxon>Acariformes</taxon>
        <taxon>Trombidiformes</taxon>
        <taxon>Prostigmata</taxon>
        <taxon>Eleutherengona</taxon>
        <taxon>Raphignathae</taxon>
        <taxon>Tetranychoidea</taxon>
        <taxon>Tetranychidae</taxon>
        <taxon>Tetranychus</taxon>
    </lineage>
</organism>
<dbReference type="Pfam" id="PF13181">
    <property type="entry name" value="TPR_8"/>
    <property type="match status" value="2"/>
</dbReference>
<dbReference type="OMA" id="DPFHNNA"/>
<keyword evidence="10" id="KW-1185">Reference proteome</keyword>
<evidence type="ECO:0000256" key="5">
    <source>
        <dbReference type="ARBA" id="ARBA00022803"/>
    </source>
</evidence>
<dbReference type="GO" id="GO:0016567">
    <property type="term" value="P:protein ubiquitination"/>
    <property type="evidence" value="ECO:0007669"/>
    <property type="project" value="TreeGrafter"/>
</dbReference>
<evidence type="ECO:0000256" key="7">
    <source>
        <dbReference type="PROSITE-ProRule" id="PRU00339"/>
    </source>
</evidence>
<gene>
    <name evidence="9" type="primary">107371467</name>
</gene>
<keyword evidence="6" id="KW-0131">Cell cycle</keyword>
<dbReference type="PROSITE" id="PS50005">
    <property type="entry name" value="TPR"/>
    <property type="match status" value="2"/>
</dbReference>
<dbReference type="KEGG" id="tut:107371467"/>
<feature type="region of interest" description="Disordered" evidence="8">
    <location>
        <begin position="562"/>
        <end position="600"/>
    </location>
</feature>
<dbReference type="OrthoDB" id="10006270at2759"/>
<evidence type="ECO:0000256" key="3">
    <source>
        <dbReference type="ARBA" id="ARBA00022776"/>
    </source>
</evidence>
<evidence type="ECO:0000256" key="1">
    <source>
        <dbReference type="ARBA" id="ARBA00022618"/>
    </source>
</evidence>
<evidence type="ECO:0000313" key="9">
    <source>
        <dbReference type="EnsemblMetazoa" id="tetur02g08190.1"/>
    </source>
</evidence>
<dbReference type="InterPro" id="IPR011990">
    <property type="entry name" value="TPR-like_helical_dom_sf"/>
</dbReference>
<dbReference type="GO" id="GO:0031145">
    <property type="term" value="P:anaphase-promoting complex-dependent catabolic process"/>
    <property type="evidence" value="ECO:0007669"/>
    <property type="project" value="TreeGrafter"/>
</dbReference>
<keyword evidence="1" id="KW-0132">Cell division</keyword>
<dbReference type="Gene3D" id="1.25.40.10">
    <property type="entry name" value="Tetratricopeptide repeat domain"/>
    <property type="match status" value="1"/>
</dbReference>
<reference evidence="10" key="1">
    <citation type="submission" date="2011-08" db="EMBL/GenBank/DDBJ databases">
        <authorList>
            <person name="Rombauts S."/>
        </authorList>
    </citation>
    <scope>NUCLEOTIDE SEQUENCE</scope>
    <source>
        <strain evidence="10">London</strain>
    </source>
</reference>
<dbReference type="STRING" id="32264.T1JWG4"/>
<evidence type="ECO:0000256" key="2">
    <source>
        <dbReference type="ARBA" id="ARBA00022737"/>
    </source>
</evidence>
<dbReference type="GO" id="GO:0005680">
    <property type="term" value="C:anaphase-promoting complex"/>
    <property type="evidence" value="ECO:0007669"/>
    <property type="project" value="TreeGrafter"/>
</dbReference>
<evidence type="ECO:0000256" key="8">
    <source>
        <dbReference type="SAM" id="MobiDB-lite"/>
    </source>
</evidence>
<dbReference type="SMART" id="SM00028">
    <property type="entry name" value="TPR"/>
    <property type="match status" value="7"/>
</dbReference>
<dbReference type="GO" id="GO:0045842">
    <property type="term" value="P:positive regulation of mitotic metaphase/anaphase transition"/>
    <property type="evidence" value="ECO:0007669"/>
    <property type="project" value="TreeGrafter"/>
</dbReference>
<dbReference type="Proteomes" id="UP000015104">
    <property type="component" value="Unassembled WGS sequence"/>
</dbReference>
<proteinExistence type="predicted"/>
<dbReference type="PANTHER" id="PTHR12558:SF9">
    <property type="entry name" value="CELL DIVISION CYCLE PROTEIN 16 HOMOLOG"/>
    <property type="match status" value="1"/>
</dbReference>
<feature type="compositionally biased region" description="Acidic residues" evidence="8">
    <location>
        <begin position="564"/>
        <end position="575"/>
    </location>
</feature>
<evidence type="ECO:0000256" key="6">
    <source>
        <dbReference type="ARBA" id="ARBA00023306"/>
    </source>
</evidence>
<dbReference type="InterPro" id="IPR019734">
    <property type="entry name" value="TPR_rpt"/>
</dbReference>
<dbReference type="EnsemblMetazoa" id="tetur02g08190.1">
    <property type="protein sequence ID" value="tetur02g08190.1"/>
    <property type="gene ID" value="tetur02g08190"/>
</dbReference>
<dbReference type="AlphaFoldDB" id="T1JWG4"/>
<dbReference type="eggNOG" id="KOG1173">
    <property type="taxonomic scope" value="Eukaryota"/>
</dbReference>
<dbReference type="PANTHER" id="PTHR12558">
    <property type="entry name" value="CELL DIVISION CYCLE 16,23,27"/>
    <property type="match status" value="1"/>
</dbReference>
<feature type="repeat" description="TPR" evidence="7">
    <location>
        <begin position="450"/>
        <end position="483"/>
    </location>
</feature>
<keyword evidence="5 7" id="KW-0802">TPR repeat</keyword>
<feature type="repeat" description="TPR" evidence="7">
    <location>
        <begin position="484"/>
        <end position="517"/>
    </location>
</feature>
<sequence>MADSGKINTTFSENLLEKLRSIVIKMMDIGEYKTALYWSNKILSYPNHDKTDVYKQAKCLYHLKEYHRASHCIKSRHFHEVDLACRYLAAKSHYAAEEYKEAFEILDVGENYGTLKKMEFELETCEENRQLESSVCLLKGHIYEALDNRSEAVDWFKKALLLDAYCYEALEALVQHQMLNKQEEEDLLNSIRFENQCDKDEARLIKFLYQSSLKKYAKPDELKIPVDFSNFLSDNVDILTSLAERHYYNCDFHQCIQLTNKVLKDDIYHTQCLPIHISCLMELQKTNLLFDLGHKLVDLYPESATSWYAVGCYYLMINKMDAARRFLSKATTLDNVFGPAWLLYGHSFAIESEHDQAMAAYFKASHLMKGCHLPLLYIGLEYGLTDNNKLAEKFFQQALAIAPNDPFVLHELGVISYQIQEYTTAYKHFTSALNLIRDKQDATCLPEKWEPLINNIGHVLRKLKKYEESLEYHKQALVLSPLNPSTYSAIGFVYAWMKQYRNAVNYFHKALALKRDDQCAKTMLDKCMEHLSTEISLLDDELPIYESEAYMKKYLASSNLNEESSTDDQLLDDNDLERSLSENETENNASGLDVEMDLSP</sequence>
<evidence type="ECO:0000256" key="4">
    <source>
        <dbReference type="ARBA" id="ARBA00022786"/>
    </source>
</evidence>
<name>T1JWG4_TETUR</name>
<dbReference type="Pfam" id="PF12895">
    <property type="entry name" value="ANAPC3"/>
    <property type="match status" value="1"/>
</dbReference>
<dbReference type="HOGENOM" id="CLU_011751_3_2_1"/>
<accession>T1JWG4</accession>